<proteinExistence type="predicted"/>
<protein>
    <recommendedName>
        <fullName evidence="3">Outer membrane protein beta-barrel domain-containing protein</fullName>
    </recommendedName>
</protein>
<keyword evidence="2" id="KW-1185">Reference proteome</keyword>
<organism evidence="1 2">
    <name type="scientific">Mucilaginibacter gilvus</name>
    <dbReference type="NCBI Taxonomy" id="2305909"/>
    <lineage>
        <taxon>Bacteria</taxon>
        <taxon>Pseudomonadati</taxon>
        <taxon>Bacteroidota</taxon>
        <taxon>Sphingobacteriia</taxon>
        <taxon>Sphingobacteriales</taxon>
        <taxon>Sphingobacteriaceae</taxon>
        <taxon>Mucilaginibacter</taxon>
    </lineage>
</organism>
<accession>A0A444MHD2</accession>
<reference evidence="1 2" key="1">
    <citation type="submission" date="2019-01" db="EMBL/GenBank/DDBJ databases">
        <title>Mucilaginibacter antarcticum sp. nov., isolated from antarctic soil.</title>
        <authorList>
            <person name="Yan Y.-Q."/>
            <person name="Du Z.-J."/>
        </authorList>
    </citation>
    <scope>NUCLEOTIDE SEQUENCE [LARGE SCALE GENOMIC DNA]</scope>
    <source>
        <strain evidence="1 2">F01003</strain>
    </source>
</reference>
<dbReference type="EMBL" id="SBIW01000031">
    <property type="protein sequence ID" value="RWY46061.1"/>
    <property type="molecule type" value="Genomic_DNA"/>
</dbReference>
<evidence type="ECO:0008006" key="3">
    <source>
        <dbReference type="Google" id="ProtNLM"/>
    </source>
</evidence>
<sequence>MSNSSPASSKMKYIGIFIILLITRNALAQQENFASRLYFPGLIGVSIQPKSAMVSYQPGLLLNTAIEYRSNNDGSLFYRFNYDGVTHKYSGATTELPTNVKSGNMHRTYFLAGAGYRKRYGRIGWYVLLQPGFGIRGYDVVSSNESGFVLFQATKQALSVKLTAGLEFYLAKHFALIVEPSRYQNSFSNNDILANRSEMALSIGFTTTLF</sequence>
<evidence type="ECO:0000313" key="2">
    <source>
        <dbReference type="Proteomes" id="UP000286701"/>
    </source>
</evidence>
<dbReference type="Proteomes" id="UP000286701">
    <property type="component" value="Unassembled WGS sequence"/>
</dbReference>
<dbReference type="AlphaFoldDB" id="A0A444MHD2"/>
<dbReference type="RefSeq" id="WP_128536478.1">
    <property type="nucleotide sequence ID" value="NZ_SBIW01000031.1"/>
</dbReference>
<comment type="caution">
    <text evidence="1">The sequence shown here is derived from an EMBL/GenBank/DDBJ whole genome shotgun (WGS) entry which is preliminary data.</text>
</comment>
<gene>
    <name evidence="1" type="ORF">EPL05_23740</name>
</gene>
<dbReference type="OrthoDB" id="794473at2"/>
<evidence type="ECO:0000313" key="1">
    <source>
        <dbReference type="EMBL" id="RWY46061.1"/>
    </source>
</evidence>
<name>A0A444MHD2_9SPHI</name>